<dbReference type="SUPFAM" id="SSF47661">
    <property type="entry name" value="t-snare proteins"/>
    <property type="match status" value="1"/>
</dbReference>
<evidence type="ECO:0000259" key="11">
    <source>
        <dbReference type="PROSITE" id="PS50192"/>
    </source>
</evidence>
<evidence type="ECO:0000313" key="13">
    <source>
        <dbReference type="Proteomes" id="UP000530660"/>
    </source>
</evidence>
<keyword evidence="8 10" id="KW-0472">Membrane</keyword>
<keyword evidence="6 10" id="KW-1133">Transmembrane helix</keyword>
<keyword evidence="13" id="KW-1185">Reference proteome</keyword>
<dbReference type="InterPro" id="IPR010989">
    <property type="entry name" value="SNARE"/>
</dbReference>
<evidence type="ECO:0000256" key="10">
    <source>
        <dbReference type="SAM" id="Phobius"/>
    </source>
</evidence>
<comment type="caution">
    <text evidence="12">The sequence shown here is derived from an EMBL/GenBank/DDBJ whole genome shotgun (WGS) entry which is preliminary data.</text>
</comment>
<evidence type="ECO:0000256" key="1">
    <source>
        <dbReference type="ARBA" id="ARBA00004211"/>
    </source>
</evidence>
<feature type="domain" description="T-SNARE coiled-coil homology" evidence="11">
    <location>
        <begin position="234"/>
        <end position="296"/>
    </location>
</feature>
<keyword evidence="5" id="KW-0653">Protein transport</keyword>
<dbReference type="AlphaFoldDB" id="A0A7J7IK94"/>
<dbReference type="GO" id="GO:0031201">
    <property type="term" value="C:SNARE complex"/>
    <property type="evidence" value="ECO:0007669"/>
    <property type="project" value="TreeGrafter"/>
</dbReference>
<dbReference type="OrthoDB" id="342981at2759"/>
<evidence type="ECO:0000313" key="12">
    <source>
        <dbReference type="EMBL" id="KAF6003109.1"/>
    </source>
</evidence>
<dbReference type="PANTHER" id="PTHR15959:SF0">
    <property type="entry name" value="SYNTAXIN-18"/>
    <property type="match status" value="1"/>
</dbReference>
<dbReference type="PROSITE" id="PS50192">
    <property type="entry name" value="T_SNARE"/>
    <property type="match status" value="1"/>
</dbReference>
<dbReference type="Gene3D" id="1.20.5.110">
    <property type="match status" value="1"/>
</dbReference>
<gene>
    <name evidence="12" type="ORF">F1559_004245</name>
</gene>
<dbReference type="GO" id="GO:0006890">
    <property type="term" value="P:retrograde vesicle-mediated transport, Golgi to endoplasmic reticulum"/>
    <property type="evidence" value="ECO:0007669"/>
    <property type="project" value="TreeGrafter"/>
</dbReference>
<protein>
    <recommendedName>
        <fullName evidence="11">t-SNARE coiled-coil homology domain-containing protein</fullName>
    </recommendedName>
</protein>
<evidence type="ECO:0000256" key="3">
    <source>
        <dbReference type="ARBA" id="ARBA00022448"/>
    </source>
</evidence>
<evidence type="ECO:0000256" key="6">
    <source>
        <dbReference type="ARBA" id="ARBA00022989"/>
    </source>
</evidence>
<evidence type="ECO:0000256" key="4">
    <source>
        <dbReference type="ARBA" id="ARBA00022692"/>
    </source>
</evidence>
<dbReference type="InterPro" id="IPR000727">
    <property type="entry name" value="T_SNARE_dom"/>
</dbReference>
<evidence type="ECO:0000256" key="8">
    <source>
        <dbReference type="ARBA" id="ARBA00023136"/>
    </source>
</evidence>
<evidence type="ECO:0000256" key="5">
    <source>
        <dbReference type="ARBA" id="ARBA00022927"/>
    </source>
</evidence>
<keyword evidence="7" id="KW-0175">Coiled coil</keyword>
<evidence type="ECO:0000256" key="7">
    <source>
        <dbReference type="ARBA" id="ARBA00023054"/>
    </source>
</evidence>
<feature type="compositionally biased region" description="Polar residues" evidence="9">
    <location>
        <begin position="201"/>
        <end position="210"/>
    </location>
</feature>
<accession>A0A7J7IK94</accession>
<dbReference type="Proteomes" id="UP000530660">
    <property type="component" value="Unassembled WGS sequence"/>
</dbReference>
<evidence type="ECO:0000256" key="2">
    <source>
        <dbReference type="ARBA" id="ARBA00009063"/>
    </source>
</evidence>
<reference evidence="12 13" key="1">
    <citation type="journal article" date="2020" name="J. Phycol.">
        <title>Comparative genome analysis reveals Cyanidiococcus gen. nov., a new extremophilic red algal genus sister to Cyanidioschyzon (Cyanidioschyzonaceae, Rhodophyta).</title>
        <authorList>
            <person name="Liu S.-L."/>
            <person name="Chiang Y.-R."/>
            <person name="Yoon H.S."/>
            <person name="Fu H.-Y."/>
        </authorList>
    </citation>
    <scope>NUCLEOTIDE SEQUENCE [LARGE SCALE GENOMIC DNA]</scope>
    <source>
        <strain evidence="12 13">THAL066</strain>
    </source>
</reference>
<feature type="transmembrane region" description="Helical" evidence="10">
    <location>
        <begin position="303"/>
        <end position="324"/>
    </location>
</feature>
<dbReference type="PANTHER" id="PTHR15959">
    <property type="entry name" value="SYNTAXIN-18"/>
    <property type="match status" value="1"/>
</dbReference>
<feature type="region of interest" description="Disordered" evidence="9">
    <location>
        <begin position="184"/>
        <end position="210"/>
    </location>
</feature>
<keyword evidence="4 10" id="KW-0812">Transmembrane</keyword>
<sequence>MTVDRTSEFQELVQITRTNHTRKQGSREFDKSPQQRWAKSVVGEAFGVLSEQTMENLRQFALLLHASSGWFVDARNYDCSSSQRAEFEASCTKLLQGLLANLVALRDLAEWPRGRPVSSARTQHRLAVVEAISKQVDELNQYLRKLLSISGERSPHSKAIDSFERSAIRENEPRAWAPTTEVARLGPTHANPDRSKHQDMENVTPTNTRTVDFPRTTELAEQQMVMQAPVLLWENELAERDRFARSIERRMIEVSQLLYQFSVQVAQQDHLVDSLLEDAHGATTNVERANLELDRLRSASHSWHTIVTVMFLVMALSLLALDWLK</sequence>
<proteinExistence type="inferred from homology"/>
<feature type="compositionally biased region" description="Basic and acidic residues" evidence="9">
    <location>
        <begin position="191"/>
        <end position="200"/>
    </location>
</feature>
<dbReference type="EMBL" id="VWRR01000008">
    <property type="protein sequence ID" value="KAF6003109.1"/>
    <property type="molecule type" value="Genomic_DNA"/>
</dbReference>
<dbReference type="GO" id="GO:0015031">
    <property type="term" value="P:protein transport"/>
    <property type="evidence" value="ECO:0007669"/>
    <property type="project" value="UniProtKB-KW"/>
</dbReference>
<comment type="subcellular location">
    <subcellularLocation>
        <location evidence="1">Membrane</location>
        <topology evidence="1">Single-pass type IV membrane protein</topology>
    </subcellularLocation>
</comment>
<evidence type="ECO:0000256" key="9">
    <source>
        <dbReference type="SAM" id="MobiDB-lite"/>
    </source>
</evidence>
<organism evidence="12 13">
    <name type="scientific">Cyanidiococcus yangmingshanensis</name>
    <dbReference type="NCBI Taxonomy" id="2690220"/>
    <lineage>
        <taxon>Eukaryota</taxon>
        <taxon>Rhodophyta</taxon>
        <taxon>Bangiophyceae</taxon>
        <taxon>Cyanidiales</taxon>
        <taxon>Cyanidiaceae</taxon>
        <taxon>Cyanidiococcus</taxon>
    </lineage>
</organism>
<comment type="similarity">
    <text evidence="2">Belongs to the syntaxin family.</text>
</comment>
<dbReference type="GO" id="GO:0005783">
    <property type="term" value="C:endoplasmic reticulum"/>
    <property type="evidence" value="ECO:0007669"/>
    <property type="project" value="TreeGrafter"/>
</dbReference>
<keyword evidence="3" id="KW-0813">Transport</keyword>
<name>A0A7J7IK94_9RHOD</name>